<dbReference type="UniPathway" id="UPA00053">
    <property type="reaction ID" value="UER00089"/>
</dbReference>
<dbReference type="GO" id="GO:0003866">
    <property type="term" value="F:3-phosphoshikimate 1-carboxyvinyltransferase activity"/>
    <property type="evidence" value="ECO:0007669"/>
    <property type="project" value="UniProtKB-UniRule"/>
</dbReference>
<evidence type="ECO:0000256" key="1">
    <source>
        <dbReference type="ARBA" id="ARBA00002174"/>
    </source>
</evidence>
<feature type="binding site" evidence="9">
    <location>
        <position position="20"/>
    </location>
    <ligand>
        <name>3-phosphoshikimate</name>
        <dbReference type="ChEBI" id="CHEBI:145989"/>
    </ligand>
</feature>
<evidence type="ECO:0000256" key="4">
    <source>
        <dbReference type="ARBA" id="ARBA00022490"/>
    </source>
</evidence>
<dbReference type="SUPFAM" id="SSF55205">
    <property type="entry name" value="EPT/RTPC-like"/>
    <property type="match status" value="1"/>
</dbReference>
<dbReference type="PROSITE" id="PS00885">
    <property type="entry name" value="EPSP_SYNTHASE_2"/>
    <property type="match status" value="1"/>
</dbReference>
<dbReference type="InterPro" id="IPR001986">
    <property type="entry name" value="Enolpyruvate_Tfrase_dom"/>
</dbReference>
<proteinExistence type="inferred from homology"/>
<feature type="binding site" evidence="9">
    <location>
        <position position="20"/>
    </location>
    <ligand>
        <name>phosphoenolpyruvate</name>
        <dbReference type="ChEBI" id="CHEBI:58702"/>
    </ligand>
</feature>
<dbReference type="InterPro" id="IPR036968">
    <property type="entry name" value="Enolpyruvate_Tfrase_sf"/>
</dbReference>
<feature type="binding site" evidence="9">
    <location>
        <position position="166"/>
    </location>
    <ligand>
        <name>3-phosphoshikimate</name>
        <dbReference type="ChEBI" id="CHEBI:145989"/>
    </ligand>
</feature>
<sequence>MLKLSKAKRAKGELRVPSDKSISHRAVIFSALAEGESYVKEWLSSEDTLATLNMLIALGVEVKKDGKNLRIKGRDYSFVEPSYVLDAKNSGTTARLMLGVLSTQPFFSVITGDESLRQRPMLRVVEPLRQMGAYLDGREKGNKLPVCVIGGSLKGISFFNKKSSAQVKSALLLAGLRAEGYTEIVEPVLSRDHTERMLKAFGVELIQMEGKEGHVIKLKGGQRLVATEVFCPADPSSASFFVALAVLLEGSELLIKDVLVNPTRDGFFRKLKDMGADIRYENLREISGEPVADIYVRYSGRLKAVEVHPEEVPSMIDELPILAVVMALSEGVSRVRGAQELRVKESDRIRAVVENLKVMGVRVEEYEDGFEIEGVERLKGDHIKTFGDHRIAMAFSIAGLLAEGETIIDNPECVAISYPNFYKDLEGILEG</sequence>
<comment type="caution">
    <text evidence="11">The sequence shown here is derived from an EMBL/GenBank/DDBJ whole genome shotgun (WGS) entry which is preliminary data.</text>
</comment>
<evidence type="ECO:0000256" key="2">
    <source>
        <dbReference type="ARBA" id="ARBA00004811"/>
    </source>
</evidence>
<feature type="binding site" evidence="9">
    <location>
        <position position="164"/>
    </location>
    <ligand>
        <name>3-phosphoshikimate</name>
        <dbReference type="ChEBI" id="CHEBI:145989"/>
    </ligand>
</feature>
<comment type="catalytic activity">
    <reaction evidence="8">
        <text>3-phosphoshikimate + phosphoenolpyruvate = 5-O-(1-carboxyvinyl)-3-phosphoshikimate + phosphate</text>
        <dbReference type="Rhea" id="RHEA:21256"/>
        <dbReference type="ChEBI" id="CHEBI:43474"/>
        <dbReference type="ChEBI" id="CHEBI:57701"/>
        <dbReference type="ChEBI" id="CHEBI:58702"/>
        <dbReference type="ChEBI" id="CHEBI:145989"/>
        <dbReference type="EC" id="2.5.1.19"/>
    </reaction>
    <physiologicalReaction direction="left-to-right" evidence="8">
        <dbReference type="Rhea" id="RHEA:21257"/>
    </physiologicalReaction>
</comment>
<accession>A0A7C2ZPE2</accession>
<keyword evidence="4 9" id="KW-0963">Cytoplasm</keyword>
<comment type="subcellular location">
    <subcellularLocation>
        <location evidence="9">Cytoplasm</location>
    </subcellularLocation>
</comment>
<feature type="binding site" evidence="9">
    <location>
        <position position="119"/>
    </location>
    <ligand>
        <name>phosphoenolpyruvate</name>
        <dbReference type="ChEBI" id="CHEBI:58702"/>
    </ligand>
</feature>
<evidence type="ECO:0000256" key="8">
    <source>
        <dbReference type="ARBA" id="ARBA00044633"/>
    </source>
</evidence>
<dbReference type="PROSITE" id="PS00104">
    <property type="entry name" value="EPSP_SYNTHASE_1"/>
    <property type="match status" value="1"/>
</dbReference>
<evidence type="ECO:0000313" key="11">
    <source>
        <dbReference type="EMBL" id="HEW46293.1"/>
    </source>
</evidence>
<dbReference type="NCBIfam" id="TIGR01356">
    <property type="entry name" value="aroA"/>
    <property type="match status" value="1"/>
</dbReference>
<dbReference type="GO" id="GO:0009423">
    <property type="term" value="P:chorismate biosynthetic process"/>
    <property type="evidence" value="ECO:0007669"/>
    <property type="project" value="UniProtKB-UniRule"/>
</dbReference>
<comment type="pathway">
    <text evidence="2 9">Metabolic intermediate biosynthesis; chorismate biosynthesis; chorismate from D-erythrose 4-phosphate and phosphoenolpyruvate: step 6/7.</text>
</comment>
<dbReference type="GO" id="GO:0008652">
    <property type="term" value="P:amino acid biosynthetic process"/>
    <property type="evidence" value="ECO:0007669"/>
    <property type="project" value="UniProtKB-KW"/>
</dbReference>
<feature type="binding site" evidence="9">
    <location>
        <position position="344"/>
    </location>
    <ligand>
        <name>3-phosphoshikimate</name>
        <dbReference type="ChEBI" id="CHEBI:145989"/>
    </ligand>
</feature>
<dbReference type="Pfam" id="PF00275">
    <property type="entry name" value="EPSP_synthase"/>
    <property type="match status" value="1"/>
</dbReference>
<protein>
    <recommendedName>
        <fullName evidence="9">3-phosphoshikimate 1-carboxyvinyltransferase</fullName>
        <ecNumber evidence="9">2.5.1.19</ecNumber>
    </recommendedName>
    <alternativeName>
        <fullName evidence="9">5-enolpyruvylshikimate-3-phosphate synthase</fullName>
        <shortName evidence="9">EPSP synthase</shortName>
        <shortName evidence="9">EPSPS</shortName>
    </alternativeName>
</protein>
<dbReference type="Gene3D" id="3.65.10.10">
    <property type="entry name" value="Enolpyruvate transferase domain"/>
    <property type="match status" value="2"/>
</dbReference>
<dbReference type="PANTHER" id="PTHR21090:SF5">
    <property type="entry name" value="PENTAFUNCTIONAL AROM POLYPEPTIDE"/>
    <property type="match status" value="1"/>
</dbReference>
<dbReference type="PANTHER" id="PTHR21090">
    <property type="entry name" value="AROM/DEHYDROQUINATE SYNTHASE"/>
    <property type="match status" value="1"/>
</dbReference>
<feature type="binding site" evidence="9">
    <location>
        <position position="25"/>
    </location>
    <ligand>
        <name>3-phosphoshikimate</name>
        <dbReference type="ChEBI" id="CHEBI:145989"/>
    </ligand>
</feature>
<dbReference type="InterPro" id="IPR013792">
    <property type="entry name" value="RNA3'P_cycl/enolpyr_Trfase_a/b"/>
</dbReference>
<feature type="domain" description="Enolpyruvate transferase" evidence="10">
    <location>
        <begin position="6"/>
        <end position="425"/>
    </location>
</feature>
<feature type="binding site" evidence="9">
    <location>
        <position position="91"/>
    </location>
    <ligand>
        <name>phosphoenolpyruvate</name>
        <dbReference type="ChEBI" id="CHEBI:58702"/>
    </ligand>
</feature>
<dbReference type="CDD" id="cd01556">
    <property type="entry name" value="EPSP_synthase"/>
    <property type="match status" value="1"/>
</dbReference>
<dbReference type="InterPro" id="IPR023193">
    <property type="entry name" value="EPSP_synthase_CS"/>
</dbReference>
<reference evidence="11" key="1">
    <citation type="journal article" date="2020" name="mSystems">
        <title>Genome- and Community-Level Interaction Insights into Carbon Utilization and Element Cycling Functions of Hydrothermarchaeota in Hydrothermal Sediment.</title>
        <authorList>
            <person name="Zhou Z."/>
            <person name="Liu Y."/>
            <person name="Xu W."/>
            <person name="Pan J."/>
            <person name="Luo Z.H."/>
            <person name="Li M."/>
        </authorList>
    </citation>
    <scope>NUCLEOTIDE SEQUENCE [LARGE SCALE GENOMIC DNA]</scope>
    <source>
        <strain evidence="11">SpSt-132</strain>
    </source>
</reference>
<dbReference type="FunFam" id="3.65.10.10:FF:000006">
    <property type="entry name" value="3-phosphoshikimate 1-carboxyvinyltransferase"/>
    <property type="match status" value="1"/>
</dbReference>
<evidence type="ECO:0000256" key="9">
    <source>
        <dbReference type="HAMAP-Rule" id="MF_00210"/>
    </source>
</evidence>
<comment type="function">
    <text evidence="1 9">Catalyzes the transfer of the enolpyruvyl moiety of phosphoenolpyruvate (PEP) to the 5-hydroxyl of shikimate-3-phosphate (S3P) to produce enolpyruvyl shikimate-3-phosphate and inorganic phosphate.</text>
</comment>
<feature type="active site" description="Proton acceptor" evidence="9">
    <location>
        <position position="317"/>
    </location>
</feature>
<dbReference type="InterPro" id="IPR006264">
    <property type="entry name" value="EPSP_synthase"/>
</dbReference>
<evidence type="ECO:0000256" key="5">
    <source>
        <dbReference type="ARBA" id="ARBA00022605"/>
    </source>
</evidence>
<feature type="binding site" evidence="9">
    <location>
        <position position="166"/>
    </location>
    <ligand>
        <name>phosphoenolpyruvate</name>
        <dbReference type="ChEBI" id="CHEBI:58702"/>
    </ligand>
</feature>
<dbReference type="PIRSF" id="PIRSF000505">
    <property type="entry name" value="EPSPS"/>
    <property type="match status" value="1"/>
</dbReference>
<keyword evidence="7 9" id="KW-0057">Aromatic amino acid biosynthesis</keyword>
<feature type="binding site" evidence="9">
    <location>
        <position position="21"/>
    </location>
    <ligand>
        <name>3-phosphoshikimate</name>
        <dbReference type="ChEBI" id="CHEBI:145989"/>
    </ligand>
</feature>
<dbReference type="FunFam" id="3.65.10.10:FF:000005">
    <property type="entry name" value="3-phosphoshikimate 1-carboxyvinyltransferase"/>
    <property type="match status" value="1"/>
</dbReference>
<dbReference type="HAMAP" id="MF_00210">
    <property type="entry name" value="EPSP_synth"/>
    <property type="match status" value="1"/>
</dbReference>
<feature type="binding site" evidence="9">
    <location>
        <position position="348"/>
    </location>
    <ligand>
        <name>phosphoenolpyruvate</name>
        <dbReference type="ChEBI" id="CHEBI:58702"/>
    </ligand>
</feature>
<dbReference type="AlphaFoldDB" id="A0A7C2ZPE2"/>
<name>A0A7C2ZPE2_9AQUI</name>
<dbReference type="GO" id="GO:0009073">
    <property type="term" value="P:aromatic amino acid family biosynthetic process"/>
    <property type="evidence" value="ECO:0007669"/>
    <property type="project" value="UniProtKB-KW"/>
</dbReference>
<feature type="binding site" evidence="9">
    <location>
        <position position="390"/>
    </location>
    <ligand>
        <name>phosphoenolpyruvate</name>
        <dbReference type="ChEBI" id="CHEBI:58702"/>
    </ligand>
</feature>
<dbReference type="GO" id="GO:0005737">
    <property type="term" value="C:cytoplasm"/>
    <property type="evidence" value="ECO:0007669"/>
    <property type="project" value="UniProtKB-SubCell"/>
</dbReference>
<comment type="similarity">
    <text evidence="3 9">Belongs to the EPSP synthase family.</text>
</comment>
<comment type="caution">
    <text evidence="9">Lacks conserved residue(s) required for the propagation of feature annotation.</text>
</comment>
<evidence type="ECO:0000256" key="6">
    <source>
        <dbReference type="ARBA" id="ARBA00022679"/>
    </source>
</evidence>
<feature type="binding site" evidence="9">
    <location>
        <position position="317"/>
    </location>
    <ligand>
        <name>3-phosphoshikimate</name>
        <dbReference type="ChEBI" id="CHEBI:145989"/>
    </ligand>
</feature>
<evidence type="ECO:0000256" key="7">
    <source>
        <dbReference type="ARBA" id="ARBA00023141"/>
    </source>
</evidence>
<evidence type="ECO:0000256" key="3">
    <source>
        <dbReference type="ARBA" id="ARBA00009948"/>
    </source>
</evidence>
<evidence type="ECO:0000259" key="10">
    <source>
        <dbReference type="Pfam" id="PF00275"/>
    </source>
</evidence>
<keyword evidence="5 9" id="KW-0028">Amino-acid biosynthesis</keyword>
<dbReference type="EC" id="2.5.1.19" evidence="9"/>
<dbReference type="EMBL" id="DSFP01000056">
    <property type="protein sequence ID" value="HEW46293.1"/>
    <property type="molecule type" value="Genomic_DNA"/>
</dbReference>
<organism evidence="11">
    <name type="scientific">Hydrogenobacter sp</name>
    <dbReference type="NCBI Taxonomy" id="2152829"/>
    <lineage>
        <taxon>Bacteria</taxon>
        <taxon>Pseudomonadati</taxon>
        <taxon>Aquificota</taxon>
        <taxon>Aquificia</taxon>
        <taxon>Aquificales</taxon>
        <taxon>Aquificaceae</taxon>
        <taxon>Hydrogenobacter</taxon>
    </lineage>
</organism>
<keyword evidence="6 9" id="KW-0808">Transferase</keyword>
<gene>
    <name evidence="9 11" type="primary">aroA</name>
    <name evidence="11" type="ORF">ENO47_06470</name>
</gene>
<comment type="subunit">
    <text evidence="9">Monomer.</text>
</comment>